<dbReference type="PIRSF" id="PIRSF002849">
    <property type="entry name" value="AAA_ATPase_chaperone_MoxR_prd"/>
    <property type="match status" value="1"/>
</dbReference>
<keyword evidence="2" id="KW-0067">ATP-binding</keyword>
<dbReference type="PANTHER" id="PTHR42759">
    <property type="entry name" value="MOXR FAMILY PROTEIN"/>
    <property type="match status" value="1"/>
</dbReference>
<evidence type="ECO:0000313" key="7">
    <source>
        <dbReference type="EMBL" id="MBB4078802.1"/>
    </source>
</evidence>
<feature type="domain" description="ChlI/MoxR AAA lid" evidence="6">
    <location>
        <begin position="280"/>
        <end position="351"/>
    </location>
</feature>
<evidence type="ECO:0000256" key="1">
    <source>
        <dbReference type="ARBA" id="ARBA00022741"/>
    </source>
</evidence>
<dbReference type="Gene3D" id="3.40.50.300">
    <property type="entry name" value="P-loop containing nucleotide triphosphate hydrolases"/>
    <property type="match status" value="1"/>
</dbReference>
<dbReference type="Pfam" id="PF07726">
    <property type="entry name" value="AAA_3"/>
    <property type="match status" value="1"/>
</dbReference>
<keyword evidence="1" id="KW-0547">Nucleotide-binding</keyword>
<feature type="domain" description="ATPase AAA-3" evidence="5">
    <location>
        <begin position="84"/>
        <end position="214"/>
    </location>
</feature>
<evidence type="ECO:0000256" key="3">
    <source>
        <dbReference type="ARBA" id="ARBA00061607"/>
    </source>
</evidence>
<dbReference type="EMBL" id="JACIFF010000003">
    <property type="protein sequence ID" value="MBB4078802.1"/>
    <property type="molecule type" value="Genomic_DNA"/>
</dbReference>
<comment type="caution">
    <text evidence="7">The sequence shown here is derived from an EMBL/GenBank/DDBJ whole genome shotgun (WGS) entry which is preliminary data.</text>
</comment>
<dbReference type="GO" id="GO:0016887">
    <property type="term" value="F:ATP hydrolysis activity"/>
    <property type="evidence" value="ECO:0007669"/>
    <property type="project" value="InterPro"/>
</dbReference>
<dbReference type="RefSeq" id="WP_183495045.1">
    <property type="nucleotide sequence ID" value="NZ_JACIFF010000003.1"/>
</dbReference>
<keyword evidence="7" id="KW-0378">Hydrolase</keyword>
<evidence type="ECO:0000256" key="2">
    <source>
        <dbReference type="ARBA" id="ARBA00022840"/>
    </source>
</evidence>
<dbReference type="InterPro" id="IPR027417">
    <property type="entry name" value="P-loop_NTPase"/>
</dbReference>
<proteinExistence type="inferred from homology"/>
<feature type="region of interest" description="Disordered" evidence="4">
    <location>
        <begin position="24"/>
        <end position="43"/>
    </location>
</feature>
<dbReference type="GO" id="GO:0005524">
    <property type="term" value="F:ATP binding"/>
    <property type="evidence" value="ECO:0007669"/>
    <property type="project" value="UniProtKB-KW"/>
</dbReference>
<dbReference type="Gene3D" id="1.10.8.80">
    <property type="entry name" value="Magnesium chelatase subunit I, C-Terminal domain"/>
    <property type="match status" value="1"/>
</dbReference>
<dbReference type="InterPro" id="IPR050764">
    <property type="entry name" value="CbbQ/NirQ/NorQ/GpvN"/>
</dbReference>
<name>A0A840E4Z1_9BACT</name>
<dbReference type="EC" id="3.6.3.-" evidence="7"/>
<evidence type="ECO:0000313" key="8">
    <source>
        <dbReference type="Proteomes" id="UP000576209"/>
    </source>
</evidence>
<gene>
    <name evidence="7" type="ORF">GGR28_001419</name>
</gene>
<dbReference type="InterPro" id="IPR011703">
    <property type="entry name" value="ATPase_AAA-3"/>
</dbReference>
<reference evidence="7 8" key="1">
    <citation type="submission" date="2020-08" db="EMBL/GenBank/DDBJ databases">
        <title>Genomic Encyclopedia of Type Strains, Phase IV (KMG-IV): sequencing the most valuable type-strain genomes for metagenomic binning, comparative biology and taxonomic classification.</title>
        <authorList>
            <person name="Goeker M."/>
        </authorList>
    </citation>
    <scope>NUCLEOTIDE SEQUENCE [LARGE SCALE GENOMIC DNA]</scope>
    <source>
        <strain evidence="7 8">DSM 105137</strain>
    </source>
</reference>
<accession>A0A840E4Z1</accession>
<dbReference type="AlphaFoldDB" id="A0A840E4Z1"/>
<evidence type="ECO:0000256" key="4">
    <source>
        <dbReference type="SAM" id="MobiDB-lite"/>
    </source>
</evidence>
<dbReference type="PANTHER" id="PTHR42759:SF1">
    <property type="entry name" value="MAGNESIUM-CHELATASE SUBUNIT CHLD"/>
    <property type="match status" value="1"/>
</dbReference>
<dbReference type="SUPFAM" id="SSF52540">
    <property type="entry name" value="P-loop containing nucleoside triphosphate hydrolases"/>
    <property type="match status" value="1"/>
</dbReference>
<keyword evidence="8" id="KW-1185">Reference proteome</keyword>
<dbReference type="Proteomes" id="UP000576209">
    <property type="component" value="Unassembled WGS sequence"/>
</dbReference>
<evidence type="ECO:0000259" key="6">
    <source>
        <dbReference type="Pfam" id="PF17863"/>
    </source>
</evidence>
<dbReference type="InterPro" id="IPR041628">
    <property type="entry name" value="ChlI/MoxR_AAA_lid"/>
</dbReference>
<protein>
    <submittedName>
        <fullName evidence="7">MoxR-like ATPase</fullName>
        <ecNumber evidence="7">3.6.3.-</ecNumber>
    </submittedName>
</protein>
<dbReference type="FunFam" id="3.40.50.300:FF:000640">
    <property type="entry name" value="MoxR family ATPase"/>
    <property type="match status" value="1"/>
</dbReference>
<evidence type="ECO:0000259" key="5">
    <source>
        <dbReference type="Pfam" id="PF07726"/>
    </source>
</evidence>
<dbReference type="Pfam" id="PF17863">
    <property type="entry name" value="AAA_lid_2"/>
    <property type="match status" value="1"/>
</dbReference>
<sequence length="360" mass="40231">MEEPSTRGPARNDDVDHALKASLGELTADEETGVTGQPLPPDDRVDLDGLHQAAERIRAEVGKLIVGQRELIDLLIVSLLAGGHVLVEGVPGIAKTLTARLIAKTVDAEYRRIQFTPDLMPSDLTGSTVLHASDARFVFNPGPIFGNLILIDEINRAPAKTQAALFEVMAEQQVTIDGTTHVLPDPFFVIATQNPIDQEGTYRLPEAQLDRFLVRVVVDYPKQEEEREILYRFRSDFQQRQQEQVETVLNRESVAKYRGVVERIFIRDELLDYIAALVYRTRTHPDLYLGASPRSSLAILRLSKAVAALAGRDYVTPDDIQRVAFPALNHRIILTPEREMEGFGTKDVIKEILEGLEIPR</sequence>
<organism evidence="7 8">
    <name type="scientific">Neolewinella aquimaris</name>
    <dbReference type="NCBI Taxonomy" id="1835722"/>
    <lineage>
        <taxon>Bacteria</taxon>
        <taxon>Pseudomonadati</taxon>
        <taxon>Bacteroidota</taxon>
        <taxon>Saprospiria</taxon>
        <taxon>Saprospirales</taxon>
        <taxon>Lewinellaceae</taxon>
        <taxon>Neolewinella</taxon>
    </lineage>
</organism>
<comment type="similarity">
    <text evidence="3">Belongs to the MoxR family.</text>
</comment>